<accession>A0A2M6WTD3</accession>
<comment type="similarity">
    <text evidence="1">Belongs to the pseudouridine synthase RsuA family.</text>
</comment>
<dbReference type="Gene3D" id="3.10.290.10">
    <property type="entry name" value="RNA-binding S4 domain"/>
    <property type="match status" value="1"/>
</dbReference>
<reference evidence="6" key="1">
    <citation type="submission" date="2017-09" db="EMBL/GenBank/DDBJ databases">
        <title>Depth-based differentiation of microbial function through sediment-hosted aquifers and enrichment of novel symbionts in the deep terrestrial subsurface.</title>
        <authorList>
            <person name="Probst A.J."/>
            <person name="Ladd B."/>
            <person name="Jarett J.K."/>
            <person name="Geller-Mcgrath D.E."/>
            <person name="Sieber C.M.K."/>
            <person name="Emerson J.B."/>
            <person name="Anantharaman K."/>
            <person name="Thomas B.C."/>
            <person name="Malmstrom R."/>
            <person name="Stieglmeier M."/>
            <person name="Klingl A."/>
            <person name="Woyke T."/>
            <person name="Ryan C.M."/>
            <person name="Banfield J.F."/>
        </authorList>
    </citation>
    <scope>NUCLEOTIDE SEQUENCE [LARGE SCALE GENOMIC DNA]</scope>
</reference>
<dbReference type="InterPro" id="IPR006145">
    <property type="entry name" value="PsdUridine_synth_RsuA/RluA"/>
</dbReference>
<evidence type="ECO:0000313" key="5">
    <source>
        <dbReference type="EMBL" id="PIT96001.1"/>
    </source>
</evidence>
<dbReference type="InterPro" id="IPR018496">
    <property type="entry name" value="PsdUridine_synth_RsuA/RluB_CS"/>
</dbReference>
<dbReference type="InterPro" id="IPR036986">
    <property type="entry name" value="S4_RNA-bd_sf"/>
</dbReference>
<dbReference type="SMART" id="SM00363">
    <property type="entry name" value="S4"/>
    <property type="match status" value="1"/>
</dbReference>
<dbReference type="PROSITE" id="PS50889">
    <property type="entry name" value="S4"/>
    <property type="match status" value="1"/>
</dbReference>
<name>A0A2M6WTD3_9BACT</name>
<protein>
    <submittedName>
        <fullName evidence="5">rRNA pseudouridine synthase</fullName>
    </submittedName>
</protein>
<dbReference type="Gene3D" id="3.30.70.1560">
    <property type="entry name" value="Alpha-L RNA-binding motif"/>
    <property type="match status" value="1"/>
</dbReference>
<gene>
    <name evidence="5" type="ORF">COT94_01920</name>
</gene>
<dbReference type="CDD" id="cd00165">
    <property type="entry name" value="S4"/>
    <property type="match status" value="1"/>
</dbReference>
<sequence>MEVLQKVIAASGQYSRRQAEELIRAKRVTLNEEPAKLGQRAGENDVILIDGKPLYGVAEKLYYKLYKPLDYTCTTRVFESERNIFELLPKTQKLTIVGRLDKDSVGLVILTNDGTLAHHLTHPSFMVKKEYEAMVGGELLPEVLVKKLTKALKSGIDIGEGEGLAWADEATYLGQNVFHMVLTQGRKRQIRRMFEAKGLNVITLKRLSIGGVRLGDMTLGSFQTMNEKEIKMLRNLK</sequence>
<dbReference type="SUPFAM" id="SSF55174">
    <property type="entry name" value="Alpha-L RNA-binding motif"/>
    <property type="match status" value="1"/>
</dbReference>
<dbReference type="InterPro" id="IPR020094">
    <property type="entry name" value="TruA/RsuA/RluB/E/F_N"/>
</dbReference>
<dbReference type="InterPro" id="IPR050343">
    <property type="entry name" value="RsuA_PseudoU_synthase"/>
</dbReference>
<evidence type="ECO:0000259" key="4">
    <source>
        <dbReference type="SMART" id="SM00363"/>
    </source>
</evidence>
<dbReference type="InterPro" id="IPR020103">
    <property type="entry name" value="PsdUridine_synth_cat_dom_sf"/>
</dbReference>
<evidence type="ECO:0000313" key="6">
    <source>
        <dbReference type="Proteomes" id="UP000228533"/>
    </source>
</evidence>
<dbReference type="Proteomes" id="UP000228533">
    <property type="component" value="Unassembled WGS sequence"/>
</dbReference>
<feature type="domain" description="RNA-binding S4" evidence="4">
    <location>
        <begin position="2"/>
        <end position="62"/>
    </location>
</feature>
<evidence type="ECO:0000256" key="2">
    <source>
        <dbReference type="ARBA" id="ARBA00023235"/>
    </source>
</evidence>
<dbReference type="Pfam" id="PF00849">
    <property type="entry name" value="PseudoU_synth_2"/>
    <property type="match status" value="1"/>
</dbReference>
<proteinExistence type="inferred from homology"/>
<evidence type="ECO:0000256" key="1">
    <source>
        <dbReference type="ARBA" id="ARBA00008348"/>
    </source>
</evidence>
<dbReference type="SUPFAM" id="SSF55120">
    <property type="entry name" value="Pseudouridine synthase"/>
    <property type="match status" value="1"/>
</dbReference>
<dbReference type="InterPro" id="IPR042092">
    <property type="entry name" value="PsdUridine_s_RsuA/RluB/E/F_cat"/>
</dbReference>
<dbReference type="EMBL" id="PFAM01000013">
    <property type="protein sequence ID" value="PIT96001.1"/>
    <property type="molecule type" value="Genomic_DNA"/>
</dbReference>
<dbReference type="GO" id="GO:0003723">
    <property type="term" value="F:RNA binding"/>
    <property type="evidence" value="ECO:0007669"/>
    <property type="project" value="UniProtKB-KW"/>
</dbReference>
<evidence type="ECO:0000256" key="3">
    <source>
        <dbReference type="PROSITE-ProRule" id="PRU00182"/>
    </source>
</evidence>
<comment type="caution">
    <text evidence="5">The sequence shown here is derived from an EMBL/GenBank/DDBJ whole genome shotgun (WGS) entry which is preliminary data.</text>
</comment>
<dbReference type="PANTHER" id="PTHR47683:SF2">
    <property type="entry name" value="RNA-BINDING S4 DOMAIN-CONTAINING PROTEIN"/>
    <property type="match status" value="1"/>
</dbReference>
<dbReference type="GO" id="GO:0000455">
    <property type="term" value="P:enzyme-directed rRNA pseudouridine synthesis"/>
    <property type="evidence" value="ECO:0007669"/>
    <property type="project" value="UniProtKB-ARBA"/>
</dbReference>
<dbReference type="PROSITE" id="PS01149">
    <property type="entry name" value="PSI_RSU"/>
    <property type="match status" value="1"/>
</dbReference>
<dbReference type="AlphaFoldDB" id="A0A2M6WTD3"/>
<dbReference type="PANTHER" id="PTHR47683">
    <property type="entry name" value="PSEUDOURIDINE SYNTHASE FAMILY PROTEIN-RELATED"/>
    <property type="match status" value="1"/>
</dbReference>
<keyword evidence="3" id="KW-0694">RNA-binding</keyword>
<dbReference type="GO" id="GO:0120159">
    <property type="term" value="F:rRNA pseudouridine synthase activity"/>
    <property type="evidence" value="ECO:0007669"/>
    <property type="project" value="UniProtKB-ARBA"/>
</dbReference>
<organism evidence="5 6">
    <name type="scientific">Candidatus Falkowbacteria bacterium CG10_big_fil_rev_8_21_14_0_10_37_14</name>
    <dbReference type="NCBI Taxonomy" id="1974561"/>
    <lineage>
        <taxon>Bacteria</taxon>
        <taxon>Candidatus Falkowiibacteriota</taxon>
    </lineage>
</organism>
<dbReference type="Pfam" id="PF01479">
    <property type="entry name" value="S4"/>
    <property type="match status" value="1"/>
</dbReference>
<dbReference type="Gene3D" id="3.30.70.580">
    <property type="entry name" value="Pseudouridine synthase I, catalytic domain, N-terminal subdomain"/>
    <property type="match status" value="1"/>
</dbReference>
<dbReference type="InterPro" id="IPR002942">
    <property type="entry name" value="S4_RNA-bd"/>
</dbReference>
<keyword evidence="2" id="KW-0413">Isomerase</keyword>